<protein>
    <submittedName>
        <fullName evidence="1">Uncharacterized protein</fullName>
    </submittedName>
</protein>
<name>A0ABY7BFF8_9FIRM</name>
<keyword evidence="2" id="KW-1185">Reference proteome</keyword>
<dbReference type="EMBL" id="CP113864">
    <property type="protein sequence ID" value="WAM31540.1"/>
    <property type="molecule type" value="Genomic_DNA"/>
</dbReference>
<dbReference type="Proteomes" id="UP001164745">
    <property type="component" value="Chromosome"/>
</dbReference>
<reference evidence="1" key="1">
    <citation type="submission" date="2022-12" db="EMBL/GenBank/DDBJ databases">
        <authorList>
            <person name="Bing R.G."/>
            <person name="Willard D.J."/>
            <person name="Manesh M.J.H."/>
            <person name="Laemthong T."/>
            <person name="Crosby J.R."/>
            <person name="Kelly R.M."/>
        </authorList>
    </citation>
    <scope>NUCLEOTIDE SEQUENCE</scope>
    <source>
        <strain evidence="1">DSM 8991</strain>
    </source>
</reference>
<accession>A0ABY7BFF8</accession>
<gene>
    <name evidence="1" type="ORF">OTJ99_002433</name>
</gene>
<evidence type="ECO:0000313" key="2">
    <source>
        <dbReference type="Proteomes" id="UP001164745"/>
    </source>
</evidence>
<proteinExistence type="predicted"/>
<evidence type="ECO:0000313" key="1">
    <source>
        <dbReference type="EMBL" id="WAM31540.1"/>
    </source>
</evidence>
<dbReference type="RefSeq" id="WP_045166052.1">
    <property type="nucleotide sequence ID" value="NZ_CP113864.1"/>
</dbReference>
<sequence length="309" mass="34808">MTVANYLKLSYSQNGQTVTKDLTDEYFYFGGLYTGDDRYKQSSKQNVDLEDLNTAYWWDDWLDLNNRDIYLPTTELKPGTNTLSFAGKVRVFFNAGYHTDAVNSKSVSIQFLVTGLPKPTVQAKVEPADTKIAYYNGQYYLDGEVLNPATLDEKVGATASVDTNQLFPGVKIKLWEFKVYKKRYDPVQESYVPVEVKNFTIDTANNPNITLSEDKGTCTFAPASDMAVFTENIKNVRVGTTYTPAYYVVARYQTKVNSVTIIYNQPYFMGDDHISVLKLLLVSGQVGDTELRCKFLLLGAGAIVRFDII</sequence>
<organism evidence="1 2">
    <name type="scientific">Caldicellulosiruptor naganoensis</name>
    <dbReference type="NCBI Taxonomy" id="29324"/>
    <lineage>
        <taxon>Bacteria</taxon>
        <taxon>Bacillati</taxon>
        <taxon>Bacillota</taxon>
        <taxon>Bacillota incertae sedis</taxon>
        <taxon>Caldicellulosiruptorales</taxon>
        <taxon>Caldicellulosiruptoraceae</taxon>
        <taxon>Caldicellulosiruptor</taxon>
    </lineage>
</organism>